<sequence>MFHNNSRRDLDHLWRAANTALHPALLLELTLAREKRFLSSTDGKYLSTDRHFDRWPLTKICQALRIEGLITCPYSFVPD</sequence>
<organism evidence="1 2">
    <name type="scientific">Dreissena polymorpha</name>
    <name type="common">Zebra mussel</name>
    <name type="synonym">Mytilus polymorpha</name>
    <dbReference type="NCBI Taxonomy" id="45954"/>
    <lineage>
        <taxon>Eukaryota</taxon>
        <taxon>Metazoa</taxon>
        <taxon>Spiralia</taxon>
        <taxon>Lophotrochozoa</taxon>
        <taxon>Mollusca</taxon>
        <taxon>Bivalvia</taxon>
        <taxon>Autobranchia</taxon>
        <taxon>Heteroconchia</taxon>
        <taxon>Euheterodonta</taxon>
        <taxon>Imparidentia</taxon>
        <taxon>Neoheterodontei</taxon>
        <taxon>Myida</taxon>
        <taxon>Dreissenoidea</taxon>
        <taxon>Dreissenidae</taxon>
        <taxon>Dreissena</taxon>
    </lineage>
</organism>
<dbReference type="EMBL" id="JAIWYP010000014">
    <property type="protein sequence ID" value="KAH3708127.1"/>
    <property type="molecule type" value="Genomic_DNA"/>
</dbReference>
<proteinExistence type="predicted"/>
<accession>A0A9D3YXI8</accession>
<dbReference type="AlphaFoldDB" id="A0A9D3YXI8"/>
<evidence type="ECO:0000313" key="1">
    <source>
        <dbReference type="EMBL" id="KAH3708127.1"/>
    </source>
</evidence>
<dbReference type="Proteomes" id="UP000828390">
    <property type="component" value="Unassembled WGS sequence"/>
</dbReference>
<keyword evidence="2" id="KW-1185">Reference proteome</keyword>
<gene>
    <name evidence="1" type="ORF">DPMN_067566</name>
</gene>
<name>A0A9D3YXI8_DREPO</name>
<comment type="caution">
    <text evidence="1">The sequence shown here is derived from an EMBL/GenBank/DDBJ whole genome shotgun (WGS) entry which is preliminary data.</text>
</comment>
<evidence type="ECO:0000313" key="2">
    <source>
        <dbReference type="Proteomes" id="UP000828390"/>
    </source>
</evidence>
<reference evidence="1" key="1">
    <citation type="journal article" date="2019" name="bioRxiv">
        <title>The Genome of the Zebra Mussel, Dreissena polymorpha: A Resource for Invasive Species Research.</title>
        <authorList>
            <person name="McCartney M.A."/>
            <person name="Auch B."/>
            <person name="Kono T."/>
            <person name="Mallez S."/>
            <person name="Zhang Y."/>
            <person name="Obille A."/>
            <person name="Becker A."/>
            <person name="Abrahante J.E."/>
            <person name="Garbe J."/>
            <person name="Badalamenti J.P."/>
            <person name="Herman A."/>
            <person name="Mangelson H."/>
            <person name="Liachko I."/>
            <person name="Sullivan S."/>
            <person name="Sone E.D."/>
            <person name="Koren S."/>
            <person name="Silverstein K.A.T."/>
            <person name="Beckman K.B."/>
            <person name="Gohl D.M."/>
        </authorList>
    </citation>
    <scope>NUCLEOTIDE SEQUENCE</scope>
    <source>
        <strain evidence="1">Duluth1</strain>
        <tissue evidence="1">Whole animal</tissue>
    </source>
</reference>
<reference evidence="1" key="2">
    <citation type="submission" date="2020-11" db="EMBL/GenBank/DDBJ databases">
        <authorList>
            <person name="McCartney M.A."/>
            <person name="Auch B."/>
            <person name="Kono T."/>
            <person name="Mallez S."/>
            <person name="Becker A."/>
            <person name="Gohl D.M."/>
            <person name="Silverstein K.A.T."/>
            <person name="Koren S."/>
            <person name="Bechman K.B."/>
            <person name="Herman A."/>
            <person name="Abrahante J.E."/>
            <person name="Garbe J."/>
        </authorList>
    </citation>
    <scope>NUCLEOTIDE SEQUENCE</scope>
    <source>
        <strain evidence="1">Duluth1</strain>
        <tissue evidence="1">Whole animal</tissue>
    </source>
</reference>
<protein>
    <submittedName>
        <fullName evidence="1">Uncharacterized protein</fullName>
    </submittedName>
</protein>